<name>A0A239N8Y5_9ACTN</name>
<keyword evidence="2" id="KW-1185">Reference proteome</keyword>
<accession>A0A239N8Y5</accession>
<sequence length="129" mass="14183">MSATYGQVQRSLLRNPCTSLYRRLFAIADRQGNIALISVAWVRFRSTGARERFQEVIDVYGTGDIKPLGAAALGLRSIRFTGRYYHSIGRGKRLTVAEAEAVKGGFAPKVLDGFAEIAAELPGPSPRRR</sequence>
<dbReference type="EMBL" id="FZOR01000037">
    <property type="protein sequence ID" value="SNT50904.1"/>
    <property type="molecule type" value="Genomic_DNA"/>
</dbReference>
<protein>
    <submittedName>
        <fullName evidence="1">Uncharacterized protein</fullName>
    </submittedName>
</protein>
<dbReference type="Proteomes" id="UP000198318">
    <property type="component" value="Unassembled WGS sequence"/>
</dbReference>
<evidence type="ECO:0000313" key="1">
    <source>
        <dbReference type="EMBL" id="SNT50904.1"/>
    </source>
</evidence>
<evidence type="ECO:0000313" key="2">
    <source>
        <dbReference type="Proteomes" id="UP000198318"/>
    </source>
</evidence>
<proteinExistence type="predicted"/>
<gene>
    <name evidence="1" type="ORF">SAMN05443665_103729</name>
</gene>
<dbReference type="AlphaFoldDB" id="A0A239N8Y5"/>
<reference evidence="1 2" key="1">
    <citation type="submission" date="2017-06" db="EMBL/GenBank/DDBJ databases">
        <authorList>
            <person name="Kim H.J."/>
            <person name="Triplett B.A."/>
        </authorList>
    </citation>
    <scope>NUCLEOTIDE SEQUENCE [LARGE SCALE GENOMIC DNA]</scope>
    <source>
        <strain evidence="1 2">DSM 44715</strain>
    </source>
</reference>
<organism evidence="1 2">
    <name type="scientific">Actinomadura meyerae</name>
    <dbReference type="NCBI Taxonomy" id="240840"/>
    <lineage>
        <taxon>Bacteria</taxon>
        <taxon>Bacillati</taxon>
        <taxon>Actinomycetota</taxon>
        <taxon>Actinomycetes</taxon>
        <taxon>Streptosporangiales</taxon>
        <taxon>Thermomonosporaceae</taxon>
        <taxon>Actinomadura</taxon>
    </lineage>
</organism>